<feature type="compositionally biased region" description="Pro residues" evidence="1">
    <location>
        <begin position="189"/>
        <end position="220"/>
    </location>
</feature>
<sequence>MQPRVDLNADFSEYIIPGHYGYYSVQRIPADKYETPFRIATNLASDHDLKVFEHGLRYDKDFRKFVAEQRIQWERLGVETIKEEMRLKNAWIRVLAGQGGCLPPTGPPLLETDRPPHQAVIPYDPEGVQIEEVRLRRSEAHKEECYYRKRSPRGPWQHSSSPKDDAAQNAAHWRIASLMGAASLGQPGPGQPAPGQPAPGQPAPGQPAPGQPGPGQPGPGQPGRGQPAREQPGPGQPGRGQPAREQPAPGQPGPGQPAPGQPGPGQPGPGQPGPGQPGRGQPGRGQSGRGQPGRRHSGHKGATRVA</sequence>
<evidence type="ECO:0000313" key="2">
    <source>
        <dbReference type="EMBL" id="KAF7512217.1"/>
    </source>
</evidence>
<feature type="region of interest" description="Disordered" evidence="1">
    <location>
        <begin position="139"/>
        <end position="168"/>
    </location>
</feature>
<dbReference type="AlphaFoldDB" id="A0A8H7E7K3"/>
<evidence type="ECO:0000313" key="3">
    <source>
        <dbReference type="Proteomes" id="UP000606974"/>
    </source>
</evidence>
<reference evidence="2" key="1">
    <citation type="submission" date="2020-02" db="EMBL/GenBank/DDBJ databases">
        <authorList>
            <person name="Palmer J.M."/>
        </authorList>
    </citation>
    <scope>NUCLEOTIDE SEQUENCE</scope>
    <source>
        <strain evidence="2">EPUS1.4</strain>
        <tissue evidence="2">Thallus</tissue>
    </source>
</reference>
<feature type="region of interest" description="Disordered" evidence="1">
    <location>
        <begin position="182"/>
        <end position="306"/>
    </location>
</feature>
<comment type="caution">
    <text evidence="2">The sequence shown here is derived from an EMBL/GenBank/DDBJ whole genome shotgun (WGS) entry which is preliminary data.</text>
</comment>
<proteinExistence type="predicted"/>
<accession>A0A8H7E7K3</accession>
<feature type="compositionally biased region" description="Pro residues" evidence="1">
    <location>
        <begin position="249"/>
        <end position="275"/>
    </location>
</feature>
<feature type="compositionally biased region" description="Low complexity" evidence="1">
    <location>
        <begin position="224"/>
        <end position="248"/>
    </location>
</feature>
<feature type="compositionally biased region" description="Basic residues" evidence="1">
    <location>
        <begin position="292"/>
        <end position="306"/>
    </location>
</feature>
<name>A0A8H7E7K3_9EURO</name>
<protein>
    <submittedName>
        <fullName evidence="2">Uncharacterized protein</fullName>
    </submittedName>
</protein>
<feature type="compositionally biased region" description="Gly residues" evidence="1">
    <location>
        <begin position="276"/>
        <end position="291"/>
    </location>
</feature>
<organism evidence="2 3">
    <name type="scientific">Endocarpon pusillum</name>
    <dbReference type="NCBI Taxonomy" id="364733"/>
    <lineage>
        <taxon>Eukaryota</taxon>
        <taxon>Fungi</taxon>
        <taxon>Dikarya</taxon>
        <taxon>Ascomycota</taxon>
        <taxon>Pezizomycotina</taxon>
        <taxon>Eurotiomycetes</taxon>
        <taxon>Chaetothyriomycetidae</taxon>
        <taxon>Verrucariales</taxon>
        <taxon>Verrucariaceae</taxon>
        <taxon>Endocarpon</taxon>
    </lineage>
</organism>
<gene>
    <name evidence="2" type="ORF">GJ744_002379</name>
</gene>
<dbReference type="EMBL" id="JAACFV010000014">
    <property type="protein sequence ID" value="KAF7512217.1"/>
    <property type="molecule type" value="Genomic_DNA"/>
</dbReference>
<keyword evidence="3" id="KW-1185">Reference proteome</keyword>
<dbReference type="Proteomes" id="UP000606974">
    <property type="component" value="Unassembled WGS sequence"/>
</dbReference>
<evidence type="ECO:0000256" key="1">
    <source>
        <dbReference type="SAM" id="MobiDB-lite"/>
    </source>
</evidence>